<organism evidence="1">
    <name type="scientific">Arundo donax</name>
    <name type="common">Giant reed</name>
    <name type="synonym">Donax arundinaceus</name>
    <dbReference type="NCBI Taxonomy" id="35708"/>
    <lineage>
        <taxon>Eukaryota</taxon>
        <taxon>Viridiplantae</taxon>
        <taxon>Streptophyta</taxon>
        <taxon>Embryophyta</taxon>
        <taxon>Tracheophyta</taxon>
        <taxon>Spermatophyta</taxon>
        <taxon>Magnoliopsida</taxon>
        <taxon>Liliopsida</taxon>
        <taxon>Poales</taxon>
        <taxon>Poaceae</taxon>
        <taxon>PACMAD clade</taxon>
        <taxon>Arundinoideae</taxon>
        <taxon>Arundineae</taxon>
        <taxon>Arundo</taxon>
    </lineage>
</organism>
<name>A0A0A9E1I4_ARUDO</name>
<reference evidence="1" key="1">
    <citation type="submission" date="2014-09" db="EMBL/GenBank/DDBJ databases">
        <authorList>
            <person name="Magalhaes I.L.F."/>
            <person name="Oliveira U."/>
            <person name="Santos F.R."/>
            <person name="Vidigal T.H.D.A."/>
            <person name="Brescovit A.D."/>
            <person name="Santos A.J."/>
        </authorList>
    </citation>
    <scope>NUCLEOTIDE SEQUENCE</scope>
    <source>
        <tissue evidence="1">Shoot tissue taken approximately 20 cm above the soil surface</tissue>
    </source>
</reference>
<sequence>MLPILLTFKHIAISLLDWLVILLKALVALSHCTELEVGRKL</sequence>
<accession>A0A0A9E1I4</accession>
<dbReference type="EMBL" id="GBRH01206120">
    <property type="protein sequence ID" value="JAD91775.1"/>
    <property type="molecule type" value="Transcribed_RNA"/>
</dbReference>
<evidence type="ECO:0000313" key="1">
    <source>
        <dbReference type="EMBL" id="JAD91775.1"/>
    </source>
</evidence>
<proteinExistence type="predicted"/>
<protein>
    <submittedName>
        <fullName evidence="1">Uncharacterized protein</fullName>
    </submittedName>
</protein>
<reference evidence="1" key="2">
    <citation type="journal article" date="2015" name="Data Brief">
        <title>Shoot transcriptome of the giant reed, Arundo donax.</title>
        <authorList>
            <person name="Barrero R.A."/>
            <person name="Guerrero F.D."/>
            <person name="Moolhuijzen P."/>
            <person name="Goolsby J.A."/>
            <person name="Tidwell J."/>
            <person name="Bellgard S.E."/>
            <person name="Bellgard M.I."/>
        </authorList>
    </citation>
    <scope>NUCLEOTIDE SEQUENCE</scope>
    <source>
        <tissue evidence="1">Shoot tissue taken approximately 20 cm above the soil surface</tissue>
    </source>
</reference>
<dbReference type="AlphaFoldDB" id="A0A0A9E1I4"/>